<organism evidence="1 2">
    <name type="scientific">Papaver somniferum</name>
    <name type="common">Opium poppy</name>
    <dbReference type="NCBI Taxonomy" id="3469"/>
    <lineage>
        <taxon>Eukaryota</taxon>
        <taxon>Viridiplantae</taxon>
        <taxon>Streptophyta</taxon>
        <taxon>Embryophyta</taxon>
        <taxon>Tracheophyta</taxon>
        <taxon>Spermatophyta</taxon>
        <taxon>Magnoliopsida</taxon>
        <taxon>Ranunculales</taxon>
        <taxon>Papaveraceae</taxon>
        <taxon>Papaveroideae</taxon>
        <taxon>Papaver</taxon>
    </lineage>
</organism>
<name>A0A4Y7JGX4_PAPSO</name>
<dbReference type="Gramene" id="RZC59048">
    <property type="protein sequence ID" value="RZC59048"/>
    <property type="gene ID" value="C5167_006355"/>
</dbReference>
<sequence length="89" mass="10535">MFIIKYCKFLFSFSFFGPSHVDYSQKDNDRQCYDWTYTNFMFRILIGICTLICPSFTEPFCVITFSFEVHSFEDLLTACEDQNLFGITV</sequence>
<gene>
    <name evidence="1" type="ORF">C5167_006355</name>
</gene>
<evidence type="ECO:0000313" key="1">
    <source>
        <dbReference type="EMBL" id="RZC59048.1"/>
    </source>
</evidence>
<dbReference type="Proteomes" id="UP000316621">
    <property type="component" value="Chromosome 4"/>
</dbReference>
<protein>
    <submittedName>
        <fullName evidence="1">Uncharacterized protein</fullName>
    </submittedName>
</protein>
<dbReference type="AlphaFoldDB" id="A0A4Y7JGX4"/>
<dbReference type="EMBL" id="CM010718">
    <property type="protein sequence ID" value="RZC59048.1"/>
    <property type="molecule type" value="Genomic_DNA"/>
</dbReference>
<evidence type="ECO:0000313" key="2">
    <source>
        <dbReference type="Proteomes" id="UP000316621"/>
    </source>
</evidence>
<reference evidence="1 2" key="1">
    <citation type="journal article" date="2018" name="Science">
        <title>The opium poppy genome and morphinan production.</title>
        <authorList>
            <person name="Guo L."/>
            <person name="Winzer T."/>
            <person name="Yang X."/>
            <person name="Li Y."/>
            <person name="Ning Z."/>
            <person name="He Z."/>
            <person name="Teodor R."/>
            <person name="Lu Y."/>
            <person name="Bowser T.A."/>
            <person name="Graham I.A."/>
            <person name="Ye K."/>
        </authorList>
    </citation>
    <scope>NUCLEOTIDE SEQUENCE [LARGE SCALE GENOMIC DNA]</scope>
    <source>
        <strain evidence="2">cv. HN1</strain>
        <tissue evidence="1">Leaves</tissue>
    </source>
</reference>
<proteinExistence type="predicted"/>
<accession>A0A4Y7JGX4</accession>
<keyword evidence="2" id="KW-1185">Reference proteome</keyword>